<dbReference type="PANTHER" id="PTHR36558:SF1">
    <property type="entry name" value="RESTRICTION ENDONUCLEASE DOMAIN-CONTAINING PROTEIN-RELATED"/>
    <property type="match status" value="1"/>
</dbReference>
<dbReference type="EMBL" id="AZHW01000403">
    <property type="protein sequence ID" value="ETW99778.1"/>
    <property type="molecule type" value="Genomic_DNA"/>
</dbReference>
<organism evidence="2 3">
    <name type="scientific">Entotheonella factor</name>
    <dbReference type="NCBI Taxonomy" id="1429438"/>
    <lineage>
        <taxon>Bacteria</taxon>
        <taxon>Pseudomonadati</taxon>
        <taxon>Nitrospinota/Tectimicrobiota group</taxon>
        <taxon>Candidatus Tectimicrobiota</taxon>
        <taxon>Candidatus Entotheonellia</taxon>
        <taxon>Candidatus Entotheonellales</taxon>
        <taxon>Candidatus Entotheonellaceae</taxon>
        <taxon>Candidatus Entotheonella</taxon>
    </lineage>
</organism>
<comment type="caution">
    <text evidence="2">The sequence shown here is derived from an EMBL/GenBank/DDBJ whole genome shotgun (WGS) entry which is preliminary data.</text>
</comment>
<dbReference type="Proteomes" id="UP000019141">
    <property type="component" value="Unassembled WGS sequence"/>
</dbReference>
<dbReference type="InterPro" id="IPR008538">
    <property type="entry name" value="Uma2"/>
</dbReference>
<feature type="domain" description="Putative restriction endonuclease" evidence="1">
    <location>
        <begin position="12"/>
        <end position="172"/>
    </location>
</feature>
<evidence type="ECO:0000313" key="3">
    <source>
        <dbReference type="Proteomes" id="UP000019141"/>
    </source>
</evidence>
<dbReference type="PANTHER" id="PTHR36558">
    <property type="entry name" value="GLR1098 PROTEIN"/>
    <property type="match status" value="1"/>
</dbReference>
<proteinExistence type="predicted"/>
<name>W4LP03_ENTF1</name>
<dbReference type="SUPFAM" id="SSF52980">
    <property type="entry name" value="Restriction endonuclease-like"/>
    <property type="match status" value="1"/>
</dbReference>
<dbReference type="AlphaFoldDB" id="W4LP03"/>
<protein>
    <recommendedName>
        <fullName evidence="1">Putative restriction endonuclease domain-containing protein</fullName>
    </recommendedName>
</protein>
<dbReference type="InterPro" id="IPR011335">
    <property type="entry name" value="Restrct_endonuc-II-like"/>
</dbReference>
<evidence type="ECO:0000259" key="1">
    <source>
        <dbReference type="Pfam" id="PF05685"/>
    </source>
</evidence>
<dbReference type="HOGENOM" id="CLU_076312_6_0_7"/>
<dbReference type="CDD" id="cd06260">
    <property type="entry name" value="DUF820-like"/>
    <property type="match status" value="1"/>
</dbReference>
<dbReference type="PATRIC" id="fig|1429438.4.peg.2730"/>
<evidence type="ECO:0000313" key="2">
    <source>
        <dbReference type="EMBL" id="ETW99778.1"/>
    </source>
</evidence>
<sequence>MAINPQTRLTPAEYLAFERAQTDAKHEYIGGEILAMAGASREHNRIVSNVMGMLYNQLRGRPCDHYSGDMRVKIPATGLYTYPDIIALCDEPHFEDDAFDTLLNPSVIIEVLSDTTEAYDRGAKFDHYRSIESLQIYVLIAQDKPQIELFQRQANNWLLSIAKRLDASIRLEAIDCELLLIDVYERVF</sequence>
<reference evidence="2 3" key="1">
    <citation type="journal article" date="2014" name="Nature">
        <title>An environmental bacterial taxon with a large and distinct metabolic repertoire.</title>
        <authorList>
            <person name="Wilson M.C."/>
            <person name="Mori T."/>
            <person name="Ruckert C."/>
            <person name="Uria A.R."/>
            <person name="Helf M.J."/>
            <person name="Takada K."/>
            <person name="Gernert C."/>
            <person name="Steffens U.A."/>
            <person name="Heycke N."/>
            <person name="Schmitt S."/>
            <person name="Rinke C."/>
            <person name="Helfrich E.J."/>
            <person name="Brachmann A.O."/>
            <person name="Gurgui C."/>
            <person name="Wakimoto T."/>
            <person name="Kracht M."/>
            <person name="Crusemann M."/>
            <person name="Hentschel U."/>
            <person name="Abe I."/>
            <person name="Matsunaga S."/>
            <person name="Kalinowski J."/>
            <person name="Takeyama H."/>
            <person name="Piel J."/>
        </authorList>
    </citation>
    <scope>NUCLEOTIDE SEQUENCE [LARGE SCALE GENOMIC DNA]</scope>
    <source>
        <strain evidence="3">TSY1</strain>
    </source>
</reference>
<dbReference type="Pfam" id="PF05685">
    <property type="entry name" value="Uma2"/>
    <property type="match status" value="1"/>
</dbReference>
<keyword evidence="3" id="KW-1185">Reference proteome</keyword>
<dbReference type="Gene3D" id="3.90.1570.10">
    <property type="entry name" value="tt1808, chain A"/>
    <property type="match status" value="1"/>
</dbReference>
<gene>
    <name evidence="2" type="ORF">ETSY1_13680</name>
</gene>
<dbReference type="InterPro" id="IPR012296">
    <property type="entry name" value="Nuclease_put_TT1808"/>
</dbReference>
<accession>W4LP03</accession>